<feature type="transmembrane region" description="Helical" evidence="1">
    <location>
        <begin position="59"/>
        <end position="77"/>
    </location>
</feature>
<evidence type="ECO:0000313" key="3">
    <source>
        <dbReference type="EMBL" id="MEF2967649.1"/>
    </source>
</evidence>
<keyword evidence="4" id="KW-1185">Reference proteome</keyword>
<feature type="transmembrane region" description="Helical" evidence="1">
    <location>
        <begin position="7"/>
        <end position="27"/>
    </location>
</feature>
<dbReference type="RefSeq" id="WP_331847865.1">
    <property type="nucleotide sequence ID" value="NZ_JAZHPZ010000009.1"/>
</dbReference>
<keyword evidence="1" id="KW-0472">Membrane</keyword>
<feature type="domain" description="VanZ-like" evidence="2">
    <location>
        <begin position="7"/>
        <end position="132"/>
    </location>
</feature>
<feature type="transmembrane region" description="Helical" evidence="1">
    <location>
        <begin position="144"/>
        <end position="167"/>
    </location>
</feature>
<evidence type="ECO:0000256" key="1">
    <source>
        <dbReference type="SAM" id="Phobius"/>
    </source>
</evidence>
<dbReference type="PANTHER" id="PTHR36834">
    <property type="entry name" value="MEMBRANE PROTEIN-RELATED"/>
    <property type="match status" value="1"/>
</dbReference>
<dbReference type="InterPro" id="IPR006976">
    <property type="entry name" value="VanZ-like"/>
</dbReference>
<organism evidence="3 4">
    <name type="scientific">Paenibacillus haidiansis</name>
    <dbReference type="NCBI Taxonomy" id="1574488"/>
    <lineage>
        <taxon>Bacteria</taxon>
        <taxon>Bacillati</taxon>
        <taxon>Bacillota</taxon>
        <taxon>Bacilli</taxon>
        <taxon>Bacillales</taxon>
        <taxon>Paenibacillaceae</taxon>
        <taxon>Paenibacillus</taxon>
    </lineage>
</organism>
<comment type="caution">
    <text evidence="3">The sequence shown here is derived from an EMBL/GenBank/DDBJ whole genome shotgun (WGS) entry which is preliminary data.</text>
</comment>
<evidence type="ECO:0000259" key="2">
    <source>
        <dbReference type="Pfam" id="PF04892"/>
    </source>
</evidence>
<dbReference type="Pfam" id="PF04892">
    <property type="entry name" value="VanZ"/>
    <property type="match status" value="1"/>
</dbReference>
<name>A0ABU7VXL9_9BACL</name>
<keyword evidence="1" id="KW-0812">Transmembrane</keyword>
<reference evidence="3 4" key="1">
    <citation type="submission" date="2024-02" db="EMBL/GenBank/DDBJ databases">
        <title>A nitrogen-fixing paenibacillus bacterium.</title>
        <authorList>
            <person name="Zhang W.L."/>
            <person name="Chen S.F."/>
        </authorList>
    </citation>
    <scope>NUCLEOTIDE SEQUENCE [LARGE SCALE GENOMIC DNA]</scope>
    <source>
        <strain evidence="3 4">M1</strain>
    </source>
</reference>
<gene>
    <name evidence="3" type="ORF">V3851_17610</name>
</gene>
<keyword evidence="1" id="KW-1133">Transmembrane helix</keyword>
<accession>A0ABU7VXL9</accession>
<proteinExistence type="predicted"/>
<sequence length="169" mass="18725">MNKFLKIMYWLIFVFYAALLVDTVFLARGELRSVNLVPFRMILDNINFDNGARTQLVGMNVWGNILMFIPAGIYAMVHSKSGSYFKGFVMILSFSVGIELIQYAFAIGATDIDDLILNGLGGAIGLAVFAAFRKIFKSREKVKNAIAVLSSIVGIPVFVLTLILVIVNY</sequence>
<dbReference type="PANTHER" id="PTHR36834:SF2">
    <property type="entry name" value="MEMBRANE PROTEIN"/>
    <property type="match status" value="1"/>
</dbReference>
<dbReference type="EMBL" id="JAZHPZ010000009">
    <property type="protein sequence ID" value="MEF2967649.1"/>
    <property type="molecule type" value="Genomic_DNA"/>
</dbReference>
<feature type="transmembrane region" description="Helical" evidence="1">
    <location>
        <begin position="89"/>
        <end position="109"/>
    </location>
</feature>
<dbReference type="InterPro" id="IPR053150">
    <property type="entry name" value="Teicoplanin_resist-assoc"/>
</dbReference>
<dbReference type="Proteomes" id="UP001306950">
    <property type="component" value="Unassembled WGS sequence"/>
</dbReference>
<feature type="transmembrane region" description="Helical" evidence="1">
    <location>
        <begin position="115"/>
        <end position="132"/>
    </location>
</feature>
<protein>
    <submittedName>
        <fullName evidence="3">VanZ family protein</fullName>
    </submittedName>
</protein>
<evidence type="ECO:0000313" key="4">
    <source>
        <dbReference type="Proteomes" id="UP001306950"/>
    </source>
</evidence>